<evidence type="ECO:0000256" key="5">
    <source>
        <dbReference type="ARBA" id="ARBA00048391"/>
    </source>
</evidence>
<feature type="domain" description="Release factor glutamine methyltransferase N-terminal" evidence="7">
    <location>
        <begin position="5"/>
        <end position="70"/>
    </location>
</feature>
<keyword evidence="4" id="KW-0949">S-adenosyl-L-methionine</keyword>
<dbReference type="CDD" id="cd02440">
    <property type="entry name" value="AdoMet_MTases"/>
    <property type="match status" value="1"/>
</dbReference>
<dbReference type="SUPFAM" id="SSF53335">
    <property type="entry name" value="S-adenosyl-L-methionine-dependent methyltransferases"/>
    <property type="match status" value="1"/>
</dbReference>
<dbReference type="InterPro" id="IPR029063">
    <property type="entry name" value="SAM-dependent_MTases_sf"/>
</dbReference>
<sequence length="269" mass="28162">MTWRELQRRAALILAAAGIETPEADARWLAEHVASAHLVLAPDPTDGQADEFLRLVDARAQRVPLQHLTGVMHFRNVTLPAEPGVFIVRPETEIVAGAAIDAARAAGPSPLVLDLCTGSGAIAIAIADEVPGARVIAVELDEAAYAAARRNAEPYGVEVRQGDARTACEDLLGTVDVVVSNPPYVPPSQVPAEVMADPQIALWGGGSDGLDLPRALVARARLLLRPGGVLIMEHDETQGPALVECAAGLGMTATTGADLAGRPRYLHAV</sequence>
<dbReference type="InterPro" id="IPR040758">
    <property type="entry name" value="PrmC_N"/>
</dbReference>
<evidence type="ECO:0000259" key="6">
    <source>
        <dbReference type="Pfam" id="PF05175"/>
    </source>
</evidence>
<organism evidence="8 9">
    <name type="scientific">Flaviflexus salsibiostraticola</name>
    <dbReference type="NCBI Taxonomy" id="1282737"/>
    <lineage>
        <taxon>Bacteria</taxon>
        <taxon>Bacillati</taxon>
        <taxon>Actinomycetota</taxon>
        <taxon>Actinomycetes</taxon>
        <taxon>Actinomycetales</taxon>
        <taxon>Actinomycetaceae</taxon>
        <taxon>Flaviflexus</taxon>
    </lineage>
</organism>
<dbReference type="Pfam" id="PF05175">
    <property type="entry name" value="MTS"/>
    <property type="match status" value="1"/>
</dbReference>
<dbReference type="EMBL" id="CP034438">
    <property type="protein sequence ID" value="AZN29910.1"/>
    <property type="molecule type" value="Genomic_DNA"/>
</dbReference>
<evidence type="ECO:0000313" key="8">
    <source>
        <dbReference type="EMBL" id="AZN29910.1"/>
    </source>
</evidence>
<dbReference type="NCBIfam" id="TIGR00536">
    <property type="entry name" value="hemK_fam"/>
    <property type="match status" value="1"/>
</dbReference>
<dbReference type="KEGG" id="fsl:EJO69_06020"/>
<dbReference type="EC" id="2.1.1.297" evidence="1"/>
<proteinExistence type="predicted"/>
<protein>
    <recommendedName>
        <fullName evidence="1">peptide chain release factor N(5)-glutamine methyltransferase</fullName>
        <ecNumber evidence="1">2.1.1.297</ecNumber>
    </recommendedName>
</protein>
<feature type="domain" description="Methyltransferase small" evidence="6">
    <location>
        <begin position="110"/>
        <end position="193"/>
    </location>
</feature>
<dbReference type="PANTHER" id="PTHR18895:SF74">
    <property type="entry name" value="MTRF1L RELEASE FACTOR GLUTAMINE METHYLTRANSFERASE"/>
    <property type="match status" value="1"/>
</dbReference>
<evidence type="ECO:0000256" key="4">
    <source>
        <dbReference type="ARBA" id="ARBA00022691"/>
    </source>
</evidence>
<dbReference type="InterPro" id="IPR004556">
    <property type="entry name" value="HemK-like"/>
</dbReference>
<evidence type="ECO:0000259" key="7">
    <source>
        <dbReference type="Pfam" id="PF17827"/>
    </source>
</evidence>
<dbReference type="GO" id="GO:0032259">
    <property type="term" value="P:methylation"/>
    <property type="evidence" value="ECO:0007669"/>
    <property type="project" value="UniProtKB-KW"/>
</dbReference>
<comment type="catalytic activity">
    <reaction evidence="5">
        <text>L-glutaminyl-[peptide chain release factor] + S-adenosyl-L-methionine = N(5)-methyl-L-glutaminyl-[peptide chain release factor] + S-adenosyl-L-homocysteine + H(+)</text>
        <dbReference type="Rhea" id="RHEA:42896"/>
        <dbReference type="Rhea" id="RHEA-COMP:10271"/>
        <dbReference type="Rhea" id="RHEA-COMP:10272"/>
        <dbReference type="ChEBI" id="CHEBI:15378"/>
        <dbReference type="ChEBI" id="CHEBI:30011"/>
        <dbReference type="ChEBI" id="CHEBI:57856"/>
        <dbReference type="ChEBI" id="CHEBI:59789"/>
        <dbReference type="ChEBI" id="CHEBI:61891"/>
        <dbReference type="EC" id="2.1.1.297"/>
    </reaction>
</comment>
<keyword evidence="3 8" id="KW-0808">Transferase</keyword>
<dbReference type="GO" id="GO:0102559">
    <property type="term" value="F:peptide chain release factor N(5)-glutamine methyltransferase activity"/>
    <property type="evidence" value="ECO:0007669"/>
    <property type="project" value="UniProtKB-EC"/>
</dbReference>
<evidence type="ECO:0000256" key="1">
    <source>
        <dbReference type="ARBA" id="ARBA00012771"/>
    </source>
</evidence>
<accession>A0A3Q8WVA5</accession>
<evidence type="ECO:0000256" key="2">
    <source>
        <dbReference type="ARBA" id="ARBA00022603"/>
    </source>
</evidence>
<evidence type="ECO:0000256" key="3">
    <source>
        <dbReference type="ARBA" id="ARBA00022679"/>
    </source>
</evidence>
<keyword evidence="2 8" id="KW-0489">Methyltransferase</keyword>
<keyword evidence="9" id="KW-1185">Reference proteome</keyword>
<dbReference type="Gene3D" id="1.10.8.10">
    <property type="entry name" value="DNA helicase RuvA subunit, C-terminal domain"/>
    <property type="match status" value="1"/>
</dbReference>
<reference evidence="8 9" key="1">
    <citation type="submission" date="2018-12" db="EMBL/GenBank/DDBJ databases">
        <title>Complete genome sequence of Flaviflexus salsibiostraticola KCTC 33148.</title>
        <authorList>
            <person name="Bae J.-W."/>
        </authorList>
    </citation>
    <scope>NUCLEOTIDE SEQUENCE [LARGE SCALE GENOMIC DNA]</scope>
    <source>
        <strain evidence="8 9">KCTC 33148</strain>
    </source>
</reference>
<dbReference type="AlphaFoldDB" id="A0A3Q8WVA5"/>
<dbReference type="InterPro" id="IPR050320">
    <property type="entry name" value="N5-glutamine_MTase"/>
</dbReference>
<dbReference type="Proteomes" id="UP000270021">
    <property type="component" value="Chromosome"/>
</dbReference>
<dbReference type="PANTHER" id="PTHR18895">
    <property type="entry name" value="HEMK METHYLTRANSFERASE"/>
    <property type="match status" value="1"/>
</dbReference>
<name>A0A3Q8WVA5_9ACTO</name>
<dbReference type="PROSITE" id="PS00092">
    <property type="entry name" value="N6_MTASE"/>
    <property type="match status" value="1"/>
</dbReference>
<dbReference type="RefSeq" id="WP_126040196.1">
    <property type="nucleotide sequence ID" value="NZ_CP034438.1"/>
</dbReference>
<dbReference type="OrthoDB" id="9800643at2"/>
<dbReference type="GO" id="GO:0003676">
    <property type="term" value="F:nucleic acid binding"/>
    <property type="evidence" value="ECO:0007669"/>
    <property type="project" value="InterPro"/>
</dbReference>
<dbReference type="Gene3D" id="3.40.50.150">
    <property type="entry name" value="Vaccinia Virus protein VP39"/>
    <property type="match status" value="1"/>
</dbReference>
<dbReference type="InterPro" id="IPR002052">
    <property type="entry name" value="DNA_methylase_N6_adenine_CS"/>
</dbReference>
<dbReference type="Pfam" id="PF17827">
    <property type="entry name" value="PrmC_N"/>
    <property type="match status" value="1"/>
</dbReference>
<evidence type="ECO:0000313" key="9">
    <source>
        <dbReference type="Proteomes" id="UP000270021"/>
    </source>
</evidence>
<dbReference type="InterPro" id="IPR007848">
    <property type="entry name" value="Small_mtfrase_dom"/>
</dbReference>
<gene>
    <name evidence="8" type="ORF">EJO69_06020</name>
</gene>